<dbReference type="GO" id="GO:0006075">
    <property type="term" value="P:(1-&gt;3)-beta-D-glucan biosynthetic process"/>
    <property type="evidence" value="ECO:0007669"/>
    <property type="project" value="InterPro"/>
</dbReference>
<feature type="transmembrane region" description="Helical" evidence="1">
    <location>
        <begin position="52"/>
        <end position="71"/>
    </location>
</feature>
<keyword evidence="1" id="KW-0812">Transmembrane</keyword>
<proteinExistence type="predicted"/>
<gene>
    <name evidence="3" type="ORF">VNO80_18462</name>
</gene>
<accession>A0AAN9QWI1</accession>
<dbReference type="GO" id="GO:0005886">
    <property type="term" value="C:plasma membrane"/>
    <property type="evidence" value="ECO:0007669"/>
    <property type="project" value="TreeGrafter"/>
</dbReference>
<evidence type="ECO:0000313" key="4">
    <source>
        <dbReference type="Proteomes" id="UP001374584"/>
    </source>
</evidence>
<evidence type="ECO:0000259" key="2">
    <source>
        <dbReference type="Pfam" id="PF02364"/>
    </source>
</evidence>
<dbReference type="Proteomes" id="UP001374584">
    <property type="component" value="Unassembled WGS sequence"/>
</dbReference>
<sequence>MLDSHLHEYIQVNKGRDVGLNQISLFEAKMANGNGKQTLSPYVYQLGHRFDFFILLSCYFITIGFYFITLADNRSHGICEWEKYPIVE</sequence>
<keyword evidence="1" id="KW-0472">Membrane</keyword>
<dbReference type="PANTHER" id="PTHR12741">
    <property type="entry name" value="LYST-INTERACTING PROTEIN LIP5 DOPAMINE RESPONSIVE PROTEIN DRG-1"/>
    <property type="match status" value="1"/>
</dbReference>
<comment type="caution">
    <text evidence="3">The sequence shown here is derived from an EMBL/GenBank/DDBJ whole genome shotgun (WGS) entry which is preliminary data.</text>
</comment>
<protein>
    <recommendedName>
        <fullName evidence="2">Glycosyl transferase 48 domain-containing protein</fullName>
    </recommendedName>
</protein>
<dbReference type="AlphaFoldDB" id="A0AAN9QWI1"/>
<reference evidence="3 4" key="1">
    <citation type="submission" date="2024-01" db="EMBL/GenBank/DDBJ databases">
        <title>The genomes of 5 underutilized Papilionoideae crops provide insights into root nodulation and disease resistanc.</title>
        <authorList>
            <person name="Jiang F."/>
        </authorList>
    </citation>
    <scope>NUCLEOTIDE SEQUENCE [LARGE SCALE GENOMIC DNA]</scope>
    <source>
        <strain evidence="3">JINMINGXINNONG_FW02</strain>
        <tissue evidence="3">Leaves</tissue>
    </source>
</reference>
<organism evidence="3 4">
    <name type="scientific">Phaseolus coccineus</name>
    <name type="common">Scarlet runner bean</name>
    <name type="synonym">Phaseolus multiflorus</name>
    <dbReference type="NCBI Taxonomy" id="3886"/>
    <lineage>
        <taxon>Eukaryota</taxon>
        <taxon>Viridiplantae</taxon>
        <taxon>Streptophyta</taxon>
        <taxon>Embryophyta</taxon>
        <taxon>Tracheophyta</taxon>
        <taxon>Spermatophyta</taxon>
        <taxon>Magnoliopsida</taxon>
        <taxon>eudicotyledons</taxon>
        <taxon>Gunneridae</taxon>
        <taxon>Pentapetalae</taxon>
        <taxon>rosids</taxon>
        <taxon>fabids</taxon>
        <taxon>Fabales</taxon>
        <taxon>Fabaceae</taxon>
        <taxon>Papilionoideae</taxon>
        <taxon>50 kb inversion clade</taxon>
        <taxon>NPAAA clade</taxon>
        <taxon>indigoferoid/millettioid clade</taxon>
        <taxon>Phaseoleae</taxon>
        <taxon>Phaseolus</taxon>
    </lineage>
</organism>
<dbReference type="GO" id="GO:0000148">
    <property type="term" value="C:1,3-beta-D-glucan synthase complex"/>
    <property type="evidence" value="ECO:0007669"/>
    <property type="project" value="InterPro"/>
</dbReference>
<evidence type="ECO:0000313" key="3">
    <source>
        <dbReference type="EMBL" id="KAK7353030.1"/>
    </source>
</evidence>
<feature type="domain" description="Glycosyl transferase 48" evidence="2">
    <location>
        <begin position="7"/>
        <end position="70"/>
    </location>
</feature>
<dbReference type="Pfam" id="PF02364">
    <property type="entry name" value="Glucan_synthase"/>
    <property type="match status" value="1"/>
</dbReference>
<name>A0AAN9QWI1_PHACN</name>
<dbReference type="InterPro" id="IPR003440">
    <property type="entry name" value="Glyco_trans_48_dom"/>
</dbReference>
<dbReference type="GO" id="GO:0003843">
    <property type="term" value="F:1,3-beta-D-glucan synthase activity"/>
    <property type="evidence" value="ECO:0007669"/>
    <property type="project" value="InterPro"/>
</dbReference>
<keyword evidence="1" id="KW-1133">Transmembrane helix</keyword>
<evidence type="ECO:0000256" key="1">
    <source>
        <dbReference type="SAM" id="Phobius"/>
    </source>
</evidence>
<dbReference type="EMBL" id="JAYMYR010000007">
    <property type="protein sequence ID" value="KAK7353030.1"/>
    <property type="molecule type" value="Genomic_DNA"/>
</dbReference>
<keyword evidence="4" id="KW-1185">Reference proteome</keyword>
<dbReference type="PANTHER" id="PTHR12741:SF48">
    <property type="entry name" value="1,3-BETA-GLUCAN SYNTHASE COMPONENT FKS1-RELATED"/>
    <property type="match status" value="1"/>
</dbReference>